<protein>
    <submittedName>
        <fullName evidence="1">Uncharacterized protein</fullName>
    </submittedName>
</protein>
<comment type="caution">
    <text evidence="1">The sequence shown here is derived from an EMBL/GenBank/DDBJ whole genome shotgun (WGS) entry which is preliminary data.</text>
</comment>
<evidence type="ECO:0000313" key="1">
    <source>
        <dbReference type="EMBL" id="MCR8633910.1"/>
    </source>
</evidence>
<dbReference type="EMBL" id="JANQBD010000017">
    <property type="protein sequence ID" value="MCR8633910.1"/>
    <property type="molecule type" value="Genomic_DNA"/>
</dbReference>
<accession>A0ABT1YL45</accession>
<evidence type="ECO:0000313" key="2">
    <source>
        <dbReference type="Proteomes" id="UP001300012"/>
    </source>
</evidence>
<dbReference type="Proteomes" id="UP001300012">
    <property type="component" value="Unassembled WGS sequence"/>
</dbReference>
<proteinExistence type="predicted"/>
<organism evidence="1 2">
    <name type="scientific">Paenibacillus radicis</name>
    <name type="common">ex Xue et al. 2023</name>
    <dbReference type="NCBI Taxonomy" id="2972489"/>
    <lineage>
        <taxon>Bacteria</taxon>
        <taxon>Bacillati</taxon>
        <taxon>Bacillota</taxon>
        <taxon>Bacilli</taxon>
        <taxon>Bacillales</taxon>
        <taxon>Paenibacillaceae</taxon>
        <taxon>Paenibacillus</taxon>
    </lineage>
</organism>
<sequence length="109" mass="13292">MQEQRYTLWIEAEQWSVGEWNIYDDNTDVIMTFEDGTRWIATFFTYKNIQALIDKNQMTGECLSGKYFWSSDMILIDECSRERIEEVVRYFLIEKTFTNRFRFLGYEEC</sequence>
<gene>
    <name evidence="1" type="ORF">NV381_22235</name>
</gene>
<dbReference type="RefSeq" id="WP_258215481.1">
    <property type="nucleotide sequence ID" value="NZ_JANQBD010000017.1"/>
</dbReference>
<keyword evidence="2" id="KW-1185">Reference proteome</keyword>
<reference evidence="1 2" key="1">
    <citation type="submission" date="2022-08" db="EMBL/GenBank/DDBJ databases">
        <title>Paenibacillus endoradicis sp. nov., Paenibacillus radicibacter sp. nov and Paenibacillus pararadicis sp. nov., three cold-adapted plant growth-promoting bacteria isolated from root of Larix gmelinii in Great Khingan.</title>
        <authorList>
            <person name="Xue H."/>
        </authorList>
    </citation>
    <scope>NUCLEOTIDE SEQUENCE [LARGE SCALE GENOMIC DNA]</scope>
    <source>
        <strain evidence="1 2">N5-1-1-5</strain>
    </source>
</reference>
<name>A0ABT1YL45_9BACL</name>